<dbReference type="Pfam" id="PF01636">
    <property type="entry name" value="APH"/>
    <property type="match status" value="1"/>
</dbReference>
<evidence type="ECO:0000313" key="2">
    <source>
        <dbReference type="EMBL" id="OAG19402.1"/>
    </source>
</evidence>
<dbReference type="InterPro" id="IPR002575">
    <property type="entry name" value="Aminoglycoside_PTrfase"/>
</dbReference>
<protein>
    <recommendedName>
        <fullName evidence="1">Aminoglycoside phosphotransferase domain-containing protein</fullName>
    </recommendedName>
</protein>
<organism evidence="2 3">
    <name type="scientific">Alternaria alternata</name>
    <name type="common">Alternaria rot fungus</name>
    <name type="synonym">Torula alternata</name>
    <dbReference type="NCBI Taxonomy" id="5599"/>
    <lineage>
        <taxon>Eukaryota</taxon>
        <taxon>Fungi</taxon>
        <taxon>Dikarya</taxon>
        <taxon>Ascomycota</taxon>
        <taxon>Pezizomycotina</taxon>
        <taxon>Dothideomycetes</taxon>
        <taxon>Pleosporomycetidae</taxon>
        <taxon>Pleosporales</taxon>
        <taxon>Pleosporineae</taxon>
        <taxon>Pleosporaceae</taxon>
        <taxon>Alternaria</taxon>
        <taxon>Alternaria sect. Alternaria</taxon>
        <taxon>Alternaria alternata complex</taxon>
    </lineage>
</organism>
<dbReference type="KEGG" id="aalt:CC77DRAFT_1062551"/>
<sequence length="384" mass="42901">MATPKDHLPGPISDDAINQLLLSLGLPKALNIVSPEVAAEYHSIYMITVPQNTKISYGKLVLRVSGQHLPRIKTENEVAVMTWVKQNTSIPIPDLVAFDASSTTNAIGHEYTLLSLVEGTALSEKHQSLTEAQINSILDQLADYLSQLHTHSWNTIGGLRLNAAGEAILGRIVDETFWQAPEVKKLWPAGESVDSLNIGGPYSTYVDLVSAQVKTYIHLINIHEGLIFMRDAVPRLEAFVKALPEHAEQLNDVRLRLAHKDLHFANILYDSDSGKITAILDWEFSGVVPFPLWNPRRSFLWNASNDESSLAAKEQFSKLFEERCKDRGFQMLEDARYTSSLQESMQKVAGFLRAITEVAPRGQRADFVNGWKKVVLRNIKKFGC</sequence>
<accession>A0A177DK32</accession>
<dbReference type="RefSeq" id="XP_018384823.1">
    <property type="nucleotide sequence ID" value="XM_018528533.1"/>
</dbReference>
<dbReference type="Proteomes" id="UP000077248">
    <property type="component" value="Unassembled WGS sequence"/>
</dbReference>
<dbReference type="PANTHER" id="PTHR21310">
    <property type="entry name" value="AMINOGLYCOSIDE PHOSPHOTRANSFERASE-RELATED-RELATED"/>
    <property type="match status" value="1"/>
</dbReference>
<dbReference type="PANTHER" id="PTHR21310:SF13">
    <property type="entry name" value="AMINOGLYCOSIDE PHOSPHOTRANSFERASE DOMAIN-CONTAINING PROTEIN"/>
    <property type="match status" value="1"/>
</dbReference>
<dbReference type="OMA" id="HLPRIKT"/>
<dbReference type="AlphaFoldDB" id="A0A177DK32"/>
<dbReference type="GeneID" id="29114127"/>
<evidence type="ECO:0000313" key="3">
    <source>
        <dbReference type="Proteomes" id="UP000077248"/>
    </source>
</evidence>
<dbReference type="VEuPathDB" id="FungiDB:CC77DRAFT_1062551"/>
<dbReference type="EMBL" id="KV441481">
    <property type="protein sequence ID" value="OAG19402.1"/>
    <property type="molecule type" value="Genomic_DNA"/>
</dbReference>
<gene>
    <name evidence="2" type="ORF">CC77DRAFT_1062551</name>
</gene>
<evidence type="ECO:0000259" key="1">
    <source>
        <dbReference type="Pfam" id="PF01636"/>
    </source>
</evidence>
<dbReference type="Gene3D" id="3.90.1200.10">
    <property type="match status" value="1"/>
</dbReference>
<dbReference type="SUPFAM" id="SSF56112">
    <property type="entry name" value="Protein kinase-like (PK-like)"/>
    <property type="match status" value="1"/>
</dbReference>
<name>A0A177DK32_ALTAL</name>
<dbReference type="InterPro" id="IPR051678">
    <property type="entry name" value="AGP_Transferase"/>
</dbReference>
<dbReference type="InterPro" id="IPR011009">
    <property type="entry name" value="Kinase-like_dom_sf"/>
</dbReference>
<keyword evidence="3" id="KW-1185">Reference proteome</keyword>
<feature type="domain" description="Aminoglycoside phosphotransferase" evidence="1">
    <location>
        <begin position="58"/>
        <end position="287"/>
    </location>
</feature>
<proteinExistence type="predicted"/>
<reference evidence="2 3" key="1">
    <citation type="submission" date="2016-05" db="EMBL/GenBank/DDBJ databases">
        <title>Comparative analysis of secretome profiles of manganese(II)-oxidizing ascomycete fungi.</title>
        <authorList>
            <consortium name="DOE Joint Genome Institute"/>
            <person name="Zeiner C.A."/>
            <person name="Purvine S.O."/>
            <person name="Zink E.M."/>
            <person name="Wu S."/>
            <person name="Pasa-Tolic L."/>
            <person name="Chaput D.L."/>
            <person name="Haridas S."/>
            <person name="Grigoriev I.V."/>
            <person name="Santelli C.M."/>
            <person name="Hansel C.M."/>
        </authorList>
    </citation>
    <scope>NUCLEOTIDE SEQUENCE [LARGE SCALE GENOMIC DNA]</scope>
    <source>
        <strain evidence="2 3">SRC1lrK2f</strain>
    </source>
</reference>